<keyword evidence="3" id="KW-1185">Reference proteome</keyword>
<proteinExistence type="predicted"/>
<name>A0ABV1P400_9ACTN</name>
<protein>
    <recommendedName>
        <fullName evidence="4">Sulfotransferase family protein</fullName>
    </recommendedName>
</protein>
<organism evidence="2 3">
    <name type="scientific">Nocardioides kribbensis</name>
    <dbReference type="NCBI Taxonomy" id="305517"/>
    <lineage>
        <taxon>Bacteria</taxon>
        <taxon>Bacillati</taxon>
        <taxon>Actinomycetota</taxon>
        <taxon>Actinomycetes</taxon>
        <taxon>Propionibacteriales</taxon>
        <taxon>Nocardioidaceae</taxon>
        <taxon>Nocardioides</taxon>
    </lineage>
</organism>
<feature type="region of interest" description="Disordered" evidence="1">
    <location>
        <begin position="375"/>
        <end position="394"/>
    </location>
</feature>
<evidence type="ECO:0000313" key="2">
    <source>
        <dbReference type="EMBL" id="MEQ7849480.1"/>
    </source>
</evidence>
<reference evidence="2 3" key="1">
    <citation type="submission" date="2024-02" db="EMBL/GenBank/DDBJ databases">
        <title>Full genome sequence of Nocardioides kribbensis.</title>
        <authorList>
            <person name="Poletto B.L."/>
            <person name="Silva G."/>
            <person name="Galante D."/>
            <person name="Campos K.R."/>
            <person name="Santos M.B.N."/>
            <person name="Sacchi C.T."/>
        </authorList>
    </citation>
    <scope>NUCLEOTIDE SEQUENCE [LARGE SCALE GENOMIC DNA]</scope>
    <source>
        <strain evidence="2 3">O4R</strain>
    </source>
</reference>
<dbReference type="SUPFAM" id="SSF52540">
    <property type="entry name" value="P-loop containing nucleoside triphosphate hydrolases"/>
    <property type="match status" value="1"/>
</dbReference>
<gene>
    <name evidence="2" type="ORF">V6R90_19560</name>
</gene>
<accession>A0ABV1P400</accession>
<dbReference type="EMBL" id="JBEGDP010000042">
    <property type="protein sequence ID" value="MEQ7849480.1"/>
    <property type="molecule type" value="Genomic_DNA"/>
</dbReference>
<evidence type="ECO:0008006" key="4">
    <source>
        <dbReference type="Google" id="ProtNLM"/>
    </source>
</evidence>
<comment type="caution">
    <text evidence="2">The sequence shown here is derived from an EMBL/GenBank/DDBJ whole genome shotgun (WGS) entry which is preliminary data.</text>
</comment>
<evidence type="ECO:0000256" key="1">
    <source>
        <dbReference type="SAM" id="MobiDB-lite"/>
    </source>
</evidence>
<sequence length="441" mass="48201">MSTGRVLWLHCGAFKTGSSRIQTHAWEQRDALLDAGWLYPRAGLSLDEPEVGVRHTPLVYRWRDRPAWEALVDDLVAEVVASPAPRVLLSSEAWSRPGAEDSLTALLTRLRDAGAVQEVRAVVYLRNRLSYARSLHRELVRRRAHVRDLDDFVAGEQRLLDPVAALRALHAALDAVGGSLEVRSYEQAPDTAADLFAHLGLPFDPGPHARTNTGLDACETEALRQLTQVAPETRPAWPGLEAVLDAAVVPVALERAAWSERVSPGRLDLAPDQREELARLTGWDDTRLDLLLRTGEPGHRDVTALAGLLRGLVADHVAATHEEVVDTVVRPSPAVSVLELDAGDLLAPEVRVSGLLLLAAGVPADGTRLLVVSDEGEQEADTGRASAGFGRRHPDRPEAGAARFAVRRVRWGSGRRLSLVLALASGERHELAELRRRWQPR</sequence>
<evidence type="ECO:0000313" key="3">
    <source>
        <dbReference type="Proteomes" id="UP001482520"/>
    </source>
</evidence>
<dbReference type="RefSeq" id="WP_349805721.1">
    <property type="nucleotide sequence ID" value="NZ_JBEGDP010000042.1"/>
</dbReference>
<dbReference type="Proteomes" id="UP001482520">
    <property type="component" value="Unassembled WGS sequence"/>
</dbReference>
<dbReference type="InterPro" id="IPR027417">
    <property type="entry name" value="P-loop_NTPase"/>
</dbReference>